<protein>
    <submittedName>
        <fullName evidence="1">Type II toxin-antitoxin system ParD family antitoxin</fullName>
    </submittedName>
</protein>
<evidence type="ECO:0000313" key="1">
    <source>
        <dbReference type="EMBL" id="MBC2664821.1"/>
    </source>
</evidence>
<dbReference type="InterPro" id="IPR022789">
    <property type="entry name" value="ParD"/>
</dbReference>
<dbReference type="EMBL" id="JACLAW010000003">
    <property type="protein sequence ID" value="MBC2664821.1"/>
    <property type="molecule type" value="Genomic_DNA"/>
</dbReference>
<keyword evidence="2" id="KW-1185">Reference proteome</keyword>
<dbReference type="Proteomes" id="UP000566813">
    <property type="component" value="Unassembled WGS sequence"/>
</dbReference>
<evidence type="ECO:0000313" key="2">
    <source>
        <dbReference type="Proteomes" id="UP000566813"/>
    </source>
</evidence>
<organism evidence="1 2">
    <name type="scientific">Novosphingobium flavum</name>
    <dbReference type="NCBI Taxonomy" id="1778672"/>
    <lineage>
        <taxon>Bacteria</taxon>
        <taxon>Pseudomonadati</taxon>
        <taxon>Pseudomonadota</taxon>
        <taxon>Alphaproteobacteria</taxon>
        <taxon>Sphingomonadales</taxon>
        <taxon>Sphingomonadaceae</taxon>
        <taxon>Novosphingobium</taxon>
    </lineage>
</organism>
<sequence length="87" mass="9645">MGGVGAPRRFTLRTHFEGFLRQQGNGGRYASASAVVRDCLGRREEAFRSRSTSALTREFRSDVPRRWDAAASDVIMNNPNESVPPSC</sequence>
<accession>A0A7X1FPZ0</accession>
<reference evidence="1 2" key="1">
    <citation type="submission" date="2020-08" db="EMBL/GenBank/DDBJ databases">
        <title>The genome sequence of type strain Novosphingobium flavum NBRC 111647.</title>
        <authorList>
            <person name="Liu Y."/>
        </authorList>
    </citation>
    <scope>NUCLEOTIDE SEQUENCE [LARGE SCALE GENOMIC DNA]</scope>
    <source>
        <strain evidence="1 2">NBRC 111647</strain>
    </source>
</reference>
<dbReference type="Gene3D" id="6.10.10.120">
    <property type="entry name" value="Antitoxin ParD1-like"/>
    <property type="match status" value="1"/>
</dbReference>
<gene>
    <name evidence="1" type="ORF">H7F51_04750</name>
</gene>
<dbReference type="AlphaFoldDB" id="A0A7X1FPZ0"/>
<proteinExistence type="predicted"/>
<dbReference type="RefSeq" id="WP_185663285.1">
    <property type="nucleotide sequence ID" value="NZ_JACLAW010000003.1"/>
</dbReference>
<dbReference type="InterPro" id="IPR038296">
    <property type="entry name" value="ParD_sf"/>
</dbReference>
<comment type="caution">
    <text evidence="1">The sequence shown here is derived from an EMBL/GenBank/DDBJ whole genome shotgun (WGS) entry which is preliminary data.</text>
</comment>
<dbReference type="Pfam" id="PF03693">
    <property type="entry name" value="ParD_antitoxin"/>
    <property type="match status" value="1"/>
</dbReference>
<name>A0A7X1FPZ0_9SPHN</name>